<evidence type="ECO:0000256" key="2">
    <source>
        <dbReference type="ARBA" id="ARBA00022857"/>
    </source>
</evidence>
<dbReference type="InterPro" id="IPR024072">
    <property type="entry name" value="DHFR-like_dom_sf"/>
</dbReference>
<evidence type="ECO:0000313" key="5">
    <source>
        <dbReference type="EMBL" id="SVD20519.1"/>
    </source>
</evidence>
<dbReference type="Pfam" id="PF01872">
    <property type="entry name" value="RibD_C"/>
    <property type="match status" value="1"/>
</dbReference>
<gene>
    <name evidence="5" type="ORF">METZ01_LOCUS373373</name>
</gene>
<evidence type="ECO:0000256" key="3">
    <source>
        <dbReference type="ARBA" id="ARBA00023002"/>
    </source>
</evidence>
<dbReference type="InterPro" id="IPR050765">
    <property type="entry name" value="Riboflavin_Biosynth_HTPR"/>
</dbReference>
<feature type="domain" description="Bacterial bifunctional deaminase-reductase C-terminal" evidence="4">
    <location>
        <begin position="43"/>
        <end position="135"/>
    </location>
</feature>
<dbReference type="AlphaFoldDB" id="A0A382TEH4"/>
<proteinExistence type="predicted"/>
<keyword evidence="2" id="KW-0521">NADP</keyword>
<dbReference type="GO" id="GO:0009231">
    <property type="term" value="P:riboflavin biosynthetic process"/>
    <property type="evidence" value="ECO:0007669"/>
    <property type="project" value="InterPro"/>
</dbReference>
<sequence length="143" mass="14878">PMKLKLLSSPRVAGRGRRLYVSVPGANSVRRLGKLERSGVEILLLPPRAGGLDLGLLLDELSKLEISQLLVEGGAELAGALLKDSMGQEIAAFIAPKILGGEGALSPVGGEGFSKLQESLALSGLRQETLGADLLLSARIDLS</sequence>
<accession>A0A382TEH4</accession>
<name>A0A382TEH4_9ZZZZ</name>
<dbReference type="EMBL" id="UINC01136019">
    <property type="protein sequence ID" value="SVD20519.1"/>
    <property type="molecule type" value="Genomic_DNA"/>
</dbReference>
<dbReference type="PANTHER" id="PTHR38011">
    <property type="entry name" value="DIHYDROFOLATE REDUCTASE FAMILY PROTEIN (AFU_ORTHOLOGUE AFUA_8G06820)"/>
    <property type="match status" value="1"/>
</dbReference>
<comment type="pathway">
    <text evidence="1">Cofactor biosynthesis; riboflavin biosynthesis.</text>
</comment>
<protein>
    <recommendedName>
        <fullName evidence="4">Bacterial bifunctional deaminase-reductase C-terminal domain-containing protein</fullName>
    </recommendedName>
</protein>
<feature type="non-terminal residue" evidence="5">
    <location>
        <position position="1"/>
    </location>
</feature>
<dbReference type="Gene3D" id="3.40.430.10">
    <property type="entry name" value="Dihydrofolate Reductase, subunit A"/>
    <property type="match status" value="1"/>
</dbReference>
<evidence type="ECO:0000259" key="4">
    <source>
        <dbReference type="Pfam" id="PF01872"/>
    </source>
</evidence>
<dbReference type="InterPro" id="IPR002734">
    <property type="entry name" value="RibDG_C"/>
</dbReference>
<keyword evidence="3" id="KW-0560">Oxidoreductase</keyword>
<dbReference type="GO" id="GO:0008703">
    <property type="term" value="F:5-amino-6-(5-phosphoribosylamino)uracil reductase activity"/>
    <property type="evidence" value="ECO:0007669"/>
    <property type="project" value="InterPro"/>
</dbReference>
<evidence type="ECO:0000256" key="1">
    <source>
        <dbReference type="ARBA" id="ARBA00005104"/>
    </source>
</evidence>
<dbReference type="PANTHER" id="PTHR38011:SF7">
    <property type="entry name" value="2,5-DIAMINO-6-RIBOSYLAMINO-4(3H)-PYRIMIDINONE 5'-PHOSPHATE REDUCTASE"/>
    <property type="match status" value="1"/>
</dbReference>
<dbReference type="SUPFAM" id="SSF53597">
    <property type="entry name" value="Dihydrofolate reductase-like"/>
    <property type="match status" value="1"/>
</dbReference>
<organism evidence="5">
    <name type="scientific">marine metagenome</name>
    <dbReference type="NCBI Taxonomy" id="408172"/>
    <lineage>
        <taxon>unclassified sequences</taxon>
        <taxon>metagenomes</taxon>
        <taxon>ecological metagenomes</taxon>
    </lineage>
</organism>
<reference evidence="5" key="1">
    <citation type="submission" date="2018-05" db="EMBL/GenBank/DDBJ databases">
        <authorList>
            <person name="Lanie J.A."/>
            <person name="Ng W.-L."/>
            <person name="Kazmierczak K.M."/>
            <person name="Andrzejewski T.M."/>
            <person name="Davidsen T.M."/>
            <person name="Wayne K.J."/>
            <person name="Tettelin H."/>
            <person name="Glass J.I."/>
            <person name="Rusch D."/>
            <person name="Podicherti R."/>
            <person name="Tsui H.-C.T."/>
            <person name="Winkler M.E."/>
        </authorList>
    </citation>
    <scope>NUCLEOTIDE SEQUENCE</scope>
</reference>